<name>A0ABM6ICI7_9RHOB</name>
<feature type="compositionally biased region" description="Low complexity" evidence="1">
    <location>
        <begin position="60"/>
        <end position="101"/>
    </location>
</feature>
<keyword evidence="2" id="KW-0812">Transmembrane</keyword>
<dbReference type="EMBL" id="CP019437">
    <property type="protein sequence ID" value="AQS46411.1"/>
    <property type="molecule type" value="Genomic_DNA"/>
</dbReference>
<feature type="transmembrane region" description="Helical" evidence="2">
    <location>
        <begin position="12"/>
        <end position="34"/>
    </location>
</feature>
<organism evidence="3 4">
    <name type="scientific">Thioclava nitratireducens</name>
    <dbReference type="NCBI Taxonomy" id="1915078"/>
    <lineage>
        <taxon>Bacteria</taxon>
        <taxon>Pseudomonadati</taxon>
        <taxon>Pseudomonadota</taxon>
        <taxon>Alphaproteobacteria</taxon>
        <taxon>Rhodobacterales</taxon>
        <taxon>Paracoccaceae</taxon>
        <taxon>Thioclava</taxon>
    </lineage>
</organism>
<keyword evidence="4" id="KW-1185">Reference proteome</keyword>
<dbReference type="Proteomes" id="UP000185622">
    <property type="component" value="Chromosome"/>
</dbReference>
<reference evidence="3 4" key="1">
    <citation type="submission" date="2017-01" db="EMBL/GenBank/DDBJ databases">
        <title>The complete genome sequence of a sulfur-oxidizing marine bacterium Thioclava sp. 25B10_4T.</title>
        <authorList>
            <person name="Liu Y."/>
            <person name="Lai Q."/>
            <person name="Shao Z."/>
        </authorList>
    </citation>
    <scope>NUCLEOTIDE SEQUENCE [LARGE SCALE GENOMIC DNA]</scope>
    <source>
        <strain evidence="3 4">25B10_4</strain>
    </source>
</reference>
<keyword evidence="2" id="KW-0472">Membrane</keyword>
<feature type="compositionally biased region" description="Polar residues" evidence="1">
    <location>
        <begin position="40"/>
        <end position="59"/>
    </location>
</feature>
<evidence type="ECO:0000256" key="1">
    <source>
        <dbReference type="SAM" id="MobiDB-lite"/>
    </source>
</evidence>
<proteinExistence type="predicted"/>
<protein>
    <submittedName>
        <fullName evidence="3">Uncharacterized protein</fullName>
    </submittedName>
</protein>
<keyword evidence="2" id="KW-1133">Transmembrane helix</keyword>
<sequence>MSDTHNHERSGLGGIYFVLGAVVVALGIVLWLMMAPGDESATTAPAESDASSTSVTIENSDSAAPADSSGATASGDAAAGDTAASDSGSTDTSGAAAEATTQSGGSN</sequence>
<evidence type="ECO:0000313" key="4">
    <source>
        <dbReference type="Proteomes" id="UP000185622"/>
    </source>
</evidence>
<dbReference type="RefSeq" id="WP_075775425.1">
    <property type="nucleotide sequence ID" value="NZ_CP019437.1"/>
</dbReference>
<evidence type="ECO:0000313" key="3">
    <source>
        <dbReference type="EMBL" id="AQS46411.1"/>
    </source>
</evidence>
<gene>
    <name evidence="3" type="ORF">BMG03_00335</name>
</gene>
<evidence type="ECO:0000256" key="2">
    <source>
        <dbReference type="SAM" id="Phobius"/>
    </source>
</evidence>
<feature type="region of interest" description="Disordered" evidence="1">
    <location>
        <begin position="39"/>
        <end position="107"/>
    </location>
</feature>
<accession>A0ABM6ICI7</accession>